<reference evidence="2 3" key="1">
    <citation type="submission" date="2018-12" db="EMBL/GenBank/DDBJ databases">
        <title>Complete Genome Sequence of the Corallopyronin A producing Myxobacterium Corallococcus coralloides B035.</title>
        <authorList>
            <person name="Bouhired S.M."/>
            <person name="Rupp O."/>
            <person name="Blom J."/>
            <person name="Schaeberle T.F."/>
            <person name="Kehraus S."/>
            <person name="Schiefer A."/>
            <person name="Pfarr K."/>
            <person name="Goesmann A."/>
            <person name="Hoerauf A."/>
            <person name="Koenig G.M."/>
        </authorList>
    </citation>
    <scope>NUCLEOTIDE SEQUENCE [LARGE SCALE GENOMIC DNA]</scope>
    <source>
        <strain evidence="2 3">B035</strain>
    </source>
</reference>
<protein>
    <submittedName>
        <fullName evidence="2">Uncharacterized protein</fullName>
    </submittedName>
</protein>
<feature type="compositionally biased region" description="Basic residues" evidence="1">
    <location>
        <begin position="176"/>
        <end position="187"/>
    </location>
</feature>
<feature type="compositionally biased region" description="Basic residues" evidence="1">
    <location>
        <begin position="119"/>
        <end position="136"/>
    </location>
</feature>
<dbReference type="RefSeq" id="WP_128799517.1">
    <property type="nucleotide sequence ID" value="NZ_CP034669.1"/>
</dbReference>
<sequence length="187" mass="21307">MTLPKKGTRRVRFGETHYDWRIRKTPTYVQGVAHSPMLLAVQASEEVPRSVLVVDLVISRPDNWMAPHQTGVTPGIVRDIIRRALAAGWSPLGAGPQFHFRYAVEKETIGTIFPEPKPKKTAPQRVRKTRVMRKLNKPVSRDSRRPGITLNRNPHHSRAADRRTPPESESRPLLRVPRRRAARLKSA</sequence>
<dbReference type="AlphaFoldDB" id="A0A410S2G2"/>
<name>A0A410S2G2_CORCK</name>
<dbReference type="EMBL" id="CP034669">
    <property type="protein sequence ID" value="QAT88330.1"/>
    <property type="molecule type" value="Genomic_DNA"/>
</dbReference>
<feature type="compositionally biased region" description="Basic and acidic residues" evidence="1">
    <location>
        <begin position="158"/>
        <end position="172"/>
    </location>
</feature>
<evidence type="ECO:0000313" key="2">
    <source>
        <dbReference type="EMBL" id="QAT88330.1"/>
    </source>
</evidence>
<evidence type="ECO:0000256" key="1">
    <source>
        <dbReference type="SAM" id="MobiDB-lite"/>
    </source>
</evidence>
<dbReference type="Proteomes" id="UP000288758">
    <property type="component" value="Chromosome"/>
</dbReference>
<feature type="region of interest" description="Disordered" evidence="1">
    <location>
        <begin position="113"/>
        <end position="187"/>
    </location>
</feature>
<proteinExistence type="predicted"/>
<accession>A0A410S2G2</accession>
<gene>
    <name evidence="2" type="ORF">EJ065_6805</name>
</gene>
<organism evidence="2 3">
    <name type="scientific">Corallococcus coralloides</name>
    <name type="common">Myxococcus coralloides</name>
    <dbReference type="NCBI Taxonomy" id="184914"/>
    <lineage>
        <taxon>Bacteria</taxon>
        <taxon>Pseudomonadati</taxon>
        <taxon>Myxococcota</taxon>
        <taxon>Myxococcia</taxon>
        <taxon>Myxococcales</taxon>
        <taxon>Cystobacterineae</taxon>
        <taxon>Myxococcaceae</taxon>
        <taxon>Corallococcus</taxon>
    </lineage>
</organism>
<evidence type="ECO:0000313" key="3">
    <source>
        <dbReference type="Proteomes" id="UP000288758"/>
    </source>
</evidence>